<protein>
    <submittedName>
        <fullName evidence="2">Uncharacterized protein</fullName>
    </submittedName>
</protein>
<feature type="compositionally biased region" description="Pro residues" evidence="1">
    <location>
        <begin position="1"/>
        <end position="16"/>
    </location>
</feature>
<feature type="compositionally biased region" description="Basic and acidic residues" evidence="1">
    <location>
        <begin position="42"/>
        <end position="54"/>
    </location>
</feature>
<feature type="region of interest" description="Disordered" evidence="1">
    <location>
        <begin position="767"/>
        <end position="814"/>
    </location>
</feature>
<gene>
    <name evidence="2" type="ORF">K466DRAFT_605795</name>
</gene>
<name>A0A5C3NRL7_9APHY</name>
<dbReference type="AlphaFoldDB" id="A0A5C3NRL7"/>
<feature type="region of interest" description="Disordered" evidence="1">
    <location>
        <begin position="1"/>
        <end position="77"/>
    </location>
</feature>
<evidence type="ECO:0000313" key="3">
    <source>
        <dbReference type="Proteomes" id="UP000308197"/>
    </source>
</evidence>
<feature type="compositionally biased region" description="Low complexity" evidence="1">
    <location>
        <begin position="245"/>
        <end position="266"/>
    </location>
</feature>
<proteinExistence type="predicted"/>
<feature type="region of interest" description="Disordered" evidence="1">
    <location>
        <begin position="361"/>
        <end position="383"/>
    </location>
</feature>
<feature type="compositionally biased region" description="Polar residues" evidence="1">
    <location>
        <begin position="55"/>
        <end position="77"/>
    </location>
</feature>
<reference evidence="2 3" key="1">
    <citation type="journal article" date="2019" name="Nat. Ecol. Evol.">
        <title>Megaphylogeny resolves global patterns of mushroom evolution.</title>
        <authorList>
            <person name="Varga T."/>
            <person name="Krizsan K."/>
            <person name="Foldi C."/>
            <person name="Dima B."/>
            <person name="Sanchez-Garcia M."/>
            <person name="Sanchez-Ramirez S."/>
            <person name="Szollosi G.J."/>
            <person name="Szarkandi J.G."/>
            <person name="Papp V."/>
            <person name="Albert L."/>
            <person name="Andreopoulos W."/>
            <person name="Angelini C."/>
            <person name="Antonin V."/>
            <person name="Barry K.W."/>
            <person name="Bougher N.L."/>
            <person name="Buchanan P."/>
            <person name="Buyck B."/>
            <person name="Bense V."/>
            <person name="Catcheside P."/>
            <person name="Chovatia M."/>
            <person name="Cooper J."/>
            <person name="Damon W."/>
            <person name="Desjardin D."/>
            <person name="Finy P."/>
            <person name="Geml J."/>
            <person name="Haridas S."/>
            <person name="Hughes K."/>
            <person name="Justo A."/>
            <person name="Karasinski D."/>
            <person name="Kautmanova I."/>
            <person name="Kiss B."/>
            <person name="Kocsube S."/>
            <person name="Kotiranta H."/>
            <person name="LaButti K.M."/>
            <person name="Lechner B.E."/>
            <person name="Liimatainen K."/>
            <person name="Lipzen A."/>
            <person name="Lukacs Z."/>
            <person name="Mihaltcheva S."/>
            <person name="Morgado L.N."/>
            <person name="Niskanen T."/>
            <person name="Noordeloos M.E."/>
            <person name="Ohm R.A."/>
            <person name="Ortiz-Santana B."/>
            <person name="Ovrebo C."/>
            <person name="Racz N."/>
            <person name="Riley R."/>
            <person name="Savchenko A."/>
            <person name="Shiryaev A."/>
            <person name="Soop K."/>
            <person name="Spirin V."/>
            <person name="Szebenyi C."/>
            <person name="Tomsovsky M."/>
            <person name="Tulloss R.E."/>
            <person name="Uehling J."/>
            <person name="Grigoriev I.V."/>
            <person name="Vagvolgyi C."/>
            <person name="Papp T."/>
            <person name="Martin F.M."/>
            <person name="Miettinen O."/>
            <person name="Hibbett D.S."/>
            <person name="Nagy L.G."/>
        </authorList>
    </citation>
    <scope>NUCLEOTIDE SEQUENCE [LARGE SCALE GENOMIC DNA]</scope>
    <source>
        <strain evidence="2 3">HHB13444</strain>
    </source>
</reference>
<feature type="region of interest" description="Disordered" evidence="1">
    <location>
        <begin position="225"/>
        <end position="280"/>
    </location>
</feature>
<sequence length="814" mass="89187">MLEPSPPRPPSVPLNPLPMQAAPHTSAFSPQAPGHPFPLADTADRPEAPPHVETEAQSFSFEPQSNYRPATRMGNSFSDLLNASRDEKAMSPTPPPRHTFSFATEPRQGQSTTVNQLGAGIPYFATNLAYGKRPYKRQRSLSSPSPPRDLLVHHYPARENPGTILASGPEGTTLADSLYGPQTANATLDRRQLKPQLVSSREYNDRVHWKAATIYKSQTGVETFEYPKLTPGEPSVDPPPHPAQPSANAATQPDAATAPHAPHPGNAAPPPSNADPIHGAPIAPATWQALLQDDDEMNGLPGSYGGEVEQPQPPPRTTESRSLFAPGFSLAGLLPSRTPAAPHAPPAFPLRKWNLTEAEHATQNTPMHPYRRRIKSPAPDPSNRLFRTDYYQDMKDYPHLNPLQPAASPAVARVRAQLAQEILPTTHVPPPPRPLPAMYPPQISWQAMSMVNARPPLDEESMMRIPPEGGPRIHSDSAWGPFRGLAKARADHILSLPRDRTIKFTIWGSPSATSDPVDVLYGRAQGLISRFLQGALNFQIIAPEAEWGRKVAPNSLNAPGMWIATELHPAQATALANQHCLSTAEITIFCTRVNLENPHFLFRVGKFISKDPDLMLDTVRNAFVEPAMRARTTALLRQNPNYAGMDGEQAFLRFLTTIELDIKEVRTAGGIYPKVEPVISVYCDPPTLNPERWLEWAREARSMKLQHPQFLNSASILPPIRCAGCHSVDHYLDQCEWPEMSDWRAPMPNSSTTNSVFDWFTYSNASSSSLDHPGQSTSRSSDDYQGSRRGGRGGKPNSGGSQGFGRGFGRGQGV</sequence>
<feature type="region of interest" description="Disordered" evidence="1">
    <location>
        <begin position="295"/>
        <end position="320"/>
    </location>
</feature>
<accession>A0A5C3NRL7</accession>
<dbReference type="EMBL" id="ML211905">
    <property type="protein sequence ID" value="TFK79881.1"/>
    <property type="molecule type" value="Genomic_DNA"/>
</dbReference>
<feature type="compositionally biased region" description="Gly residues" evidence="1">
    <location>
        <begin position="793"/>
        <end position="814"/>
    </location>
</feature>
<evidence type="ECO:0000313" key="2">
    <source>
        <dbReference type="EMBL" id="TFK79881.1"/>
    </source>
</evidence>
<feature type="compositionally biased region" description="Polar residues" evidence="1">
    <location>
        <begin position="767"/>
        <end position="777"/>
    </location>
</feature>
<dbReference type="Proteomes" id="UP000308197">
    <property type="component" value="Unassembled WGS sequence"/>
</dbReference>
<keyword evidence="3" id="KW-1185">Reference proteome</keyword>
<organism evidence="2 3">
    <name type="scientific">Polyporus arcularius HHB13444</name>
    <dbReference type="NCBI Taxonomy" id="1314778"/>
    <lineage>
        <taxon>Eukaryota</taxon>
        <taxon>Fungi</taxon>
        <taxon>Dikarya</taxon>
        <taxon>Basidiomycota</taxon>
        <taxon>Agaricomycotina</taxon>
        <taxon>Agaricomycetes</taxon>
        <taxon>Polyporales</taxon>
        <taxon>Polyporaceae</taxon>
        <taxon>Polyporus</taxon>
    </lineage>
</organism>
<evidence type="ECO:0000256" key="1">
    <source>
        <dbReference type="SAM" id="MobiDB-lite"/>
    </source>
</evidence>
<dbReference type="InParanoid" id="A0A5C3NRL7"/>